<dbReference type="EMBL" id="CP080034">
    <property type="protein sequence ID" value="QYC09914.1"/>
    <property type="molecule type" value="Genomic_DNA"/>
</dbReference>
<dbReference type="GeneID" id="94376646"/>
<accession>A0ABX8TLB7</accession>
<dbReference type="Proteomes" id="UP000824334">
    <property type="component" value="Chromosome"/>
</dbReference>
<protein>
    <submittedName>
        <fullName evidence="1">Uncharacterized protein</fullName>
    </submittedName>
</protein>
<name>A0ABX8TLB7_9CAUL</name>
<organism evidence="1 2">
    <name type="scientific">Brevundimonas nasdae</name>
    <dbReference type="NCBI Taxonomy" id="172043"/>
    <lineage>
        <taxon>Bacteria</taxon>
        <taxon>Pseudomonadati</taxon>
        <taxon>Pseudomonadota</taxon>
        <taxon>Alphaproteobacteria</taxon>
        <taxon>Caulobacterales</taxon>
        <taxon>Caulobacteraceae</taxon>
        <taxon>Brevundimonas</taxon>
    </lineage>
</organism>
<evidence type="ECO:0000313" key="1">
    <source>
        <dbReference type="EMBL" id="QYC09914.1"/>
    </source>
</evidence>
<proteinExistence type="predicted"/>
<dbReference type="RefSeq" id="WP_219352787.1">
    <property type="nucleotide sequence ID" value="NZ_CP080034.1"/>
</dbReference>
<keyword evidence="2" id="KW-1185">Reference proteome</keyword>
<sequence length="572" mass="61174">MAGPIHYEVYVRKTALSDWALLIASENRRHAVEAAREHIDAKQAVAVRVTKETLDPDTMAFQSVVILNLGLPEQKVKASSETETRPACSTPVELYAPHARMLVARVLEDWLKRQGVTAFELLHRPDLAEILEASGVELQHAVQKIAVPEAQASGQEVHAMIRHYQRLADATVARLLKARRDGRFPTLDKASVADVARRLVDEPERVFAMGGVVSQALVGKKGARARLDALMDLVASAPADGPERALVLGAVEQIAAEMLAVRANVVEILEPSLDLGANLAAVIRMIAPREVEALIAVDGRMARLTPQVEGPARRLGDHLAAGGSSLLTASLTRMVVRELTGQRRLRPSDPVGEIDILRVLAMGLTASAGRLLSLEEVQNAFIERSRRLVAADFVAAYVKDCPTALAEAEQLARLCENVTGGASKRAAARWLLACIAALRFETEMRQSTPGGPTAAQRLATLARLQRSVRISHLGEPEETQILAAIGVVGGAVEADAGLTAQISRAKIAPLHRLGVLLRLAAGETAPIGPAADRARAEALRLLRAPEVRTALADAPGEMAVLKPLMQTAGLAA</sequence>
<reference evidence="1 2" key="1">
    <citation type="submission" date="2021-07" db="EMBL/GenBank/DDBJ databases">
        <title>Isolation and characterization of bacteria from a gold mining with a capacity of golden bioaccumulation.</title>
        <authorList>
            <person name="Yang X.J."/>
        </authorList>
    </citation>
    <scope>NUCLEOTIDE SEQUENCE [LARGE SCALE GENOMIC DNA]</scope>
    <source>
        <strain evidence="1 2">Au29</strain>
    </source>
</reference>
<evidence type="ECO:0000313" key="2">
    <source>
        <dbReference type="Proteomes" id="UP000824334"/>
    </source>
</evidence>
<gene>
    <name evidence="1" type="ORF">KWG56_15260</name>
</gene>